<keyword evidence="1" id="KW-0812">Transmembrane</keyword>
<dbReference type="EMBL" id="JBHUMJ010000002">
    <property type="protein sequence ID" value="MFD2700053.1"/>
    <property type="molecule type" value="Genomic_DNA"/>
</dbReference>
<feature type="transmembrane region" description="Helical" evidence="1">
    <location>
        <begin position="44"/>
        <end position="61"/>
    </location>
</feature>
<dbReference type="RefSeq" id="WP_379260924.1">
    <property type="nucleotide sequence ID" value="NZ_JBHUMJ010000002.1"/>
</dbReference>
<evidence type="ECO:0000313" key="3">
    <source>
        <dbReference type="Proteomes" id="UP001597540"/>
    </source>
</evidence>
<protein>
    <submittedName>
        <fullName evidence="2">Uncharacterized protein</fullName>
    </submittedName>
</protein>
<keyword evidence="3" id="KW-1185">Reference proteome</keyword>
<comment type="caution">
    <text evidence="2">The sequence shown here is derived from an EMBL/GenBank/DDBJ whole genome shotgun (WGS) entry which is preliminary data.</text>
</comment>
<name>A0ABW5SJU2_9BACL</name>
<gene>
    <name evidence="2" type="ORF">ACFSVM_06205</name>
</gene>
<evidence type="ECO:0000256" key="1">
    <source>
        <dbReference type="SAM" id="Phobius"/>
    </source>
</evidence>
<accession>A0ABW5SJU2</accession>
<evidence type="ECO:0000313" key="2">
    <source>
        <dbReference type="EMBL" id="MFD2700053.1"/>
    </source>
</evidence>
<proteinExistence type="predicted"/>
<organism evidence="2 3">
    <name type="scientific">Paenibacillus shunpengii</name>
    <dbReference type="NCBI Taxonomy" id="2054424"/>
    <lineage>
        <taxon>Bacteria</taxon>
        <taxon>Bacillati</taxon>
        <taxon>Bacillota</taxon>
        <taxon>Bacilli</taxon>
        <taxon>Bacillales</taxon>
        <taxon>Paenibacillaceae</taxon>
        <taxon>Paenibacillus</taxon>
    </lineage>
</organism>
<dbReference type="Proteomes" id="UP001597540">
    <property type="component" value="Unassembled WGS sequence"/>
</dbReference>
<sequence length="64" mass="7398">MNDPLQEQNRPYTEPADPYSAKANFEVKQQELHEKGYPSLWREVSNLLILLAVIGVILFLSRIL</sequence>
<reference evidence="3" key="1">
    <citation type="journal article" date="2019" name="Int. J. Syst. Evol. Microbiol.">
        <title>The Global Catalogue of Microorganisms (GCM) 10K type strain sequencing project: providing services to taxonomists for standard genome sequencing and annotation.</title>
        <authorList>
            <consortium name="The Broad Institute Genomics Platform"/>
            <consortium name="The Broad Institute Genome Sequencing Center for Infectious Disease"/>
            <person name="Wu L."/>
            <person name="Ma J."/>
        </authorList>
    </citation>
    <scope>NUCLEOTIDE SEQUENCE [LARGE SCALE GENOMIC DNA]</scope>
    <source>
        <strain evidence="3">KCTC 33849</strain>
    </source>
</reference>
<keyword evidence="1" id="KW-1133">Transmembrane helix</keyword>
<keyword evidence="1" id="KW-0472">Membrane</keyword>